<sequence>MRVWFNRPFALAYRVLSLIREADTTRRFTLICTHKHTWFTGYAAADEWQVEPVGLDSDAYRDWCLDFAVRQKIDVIVPGHETAALVHASEMFAAHGIRVLAPADAGTLPRLHDKAWVYRQLADQDILASSVELRDPGDLVKAVATIWAQGHRACIKPTVSVYGKGFYRLMHPTDKRRPLRGLTLSEWVRKAVDEDGTCAPQQVLEYLPGHEFSVDCVADQGRWVTGVVRKKAILSNTQLLDDNPLLLAHAQCLVERFGLNGMINVQFKEDAQGKPRLLEINPRASGGVAMSCLSGINLPYLALRGFVDGYDTLAIPQARLGQRVTEVAVAISLPVSHAQ</sequence>
<reference evidence="3 4" key="1">
    <citation type="submission" date="2024-03" db="EMBL/GenBank/DDBJ databases">
        <title>Novel species of the genus Variovorax.</title>
        <authorList>
            <person name="Liu Q."/>
            <person name="Xin Y.-H."/>
        </authorList>
    </citation>
    <scope>NUCLEOTIDE SEQUENCE [LARGE SCALE GENOMIC DNA]</scope>
    <source>
        <strain evidence="3 4">KACC 18901</strain>
    </source>
</reference>
<dbReference type="EMBL" id="JBBKZS010000001">
    <property type="protein sequence ID" value="MEJ8853050.1"/>
    <property type="molecule type" value="Genomic_DNA"/>
</dbReference>
<dbReference type="RefSeq" id="WP_340333164.1">
    <property type="nucleotide sequence ID" value="NZ_JBBKZS010000001.1"/>
</dbReference>
<dbReference type="Proteomes" id="UP001367030">
    <property type="component" value="Unassembled WGS sequence"/>
</dbReference>
<organism evidence="3 4">
    <name type="scientific">Variovorax robiniae</name>
    <dbReference type="NCBI Taxonomy" id="1836199"/>
    <lineage>
        <taxon>Bacteria</taxon>
        <taxon>Pseudomonadati</taxon>
        <taxon>Pseudomonadota</taxon>
        <taxon>Betaproteobacteria</taxon>
        <taxon>Burkholderiales</taxon>
        <taxon>Comamonadaceae</taxon>
        <taxon>Variovorax</taxon>
    </lineage>
</organism>
<evidence type="ECO:0000256" key="1">
    <source>
        <dbReference type="PROSITE-ProRule" id="PRU00409"/>
    </source>
</evidence>
<evidence type="ECO:0000313" key="4">
    <source>
        <dbReference type="Proteomes" id="UP001367030"/>
    </source>
</evidence>
<dbReference type="SUPFAM" id="SSF56059">
    <property type="entry name" value="Glutathione synthetase ATP-binding domain-like"/>
    <property type="match status" value="1"/>
</dbReference>
<proteinExistence type="predicted"/>
<evidence type="ECO:0000259" key="2">
    <source>
        <dbReference type="PROSITE" id="PS50975"/>
    </source>
</evidence>
<keyword evidence="4" id="KW-1185">Reference proteome</keyword>
<comment type="caution">
    <text evidence="3">The sequence shown here is derived from an EMBL/GenBank/DDBJ whole genome shotgun (WGS) entry which is preliminary data.</text>
</comment>
<dbReference type="PROSITE" id="PS50975">
    <property type="entry name" value="ATP_GRASP"/>
    <property type="match status" value="1"/>
</dbReference>
<keyword evidence="1" id="KW-0067">ATP-binding</keyword>
<protein>
    <submittedName>
        <fullName evidence="3">ATP-grasp domain-containing protein</fullName>
    </submittedName>
</protein>
<dbReference type="Gene3D" id="3.40.50.20">
    <property type="match status" value="1"/>
</dbReference>
<dbReference type="InterPro" id="IPR011761">
    <property type="entry name" value="ATP-grasp"/>
</dbReference>
<name>A0ABU8WZS1_9BURK</name>
<dbReference type="Gene3D" id="3.30.470.20">
    <property type="entry name" value="ATP-grasp fold, B domain"/>
    <property type="match status" value="1"/>
</dbReference>
<accession>A0ABU8WZS1</accession>
<feature type="domain" description="ATP-grasp" evidence="2">
    <location>
        <begin position="253"/>
        <end position="307"/>
    </location>
</feature>
<dbReference type="Pfam" id="PF15632">
    <property type="entry name" value="ATPgrasp_Ter"/>
    <property type="match status" value="1"/>
</dbReference>
<dbReference type="PROSITE" id="PS00867">
    <property type="entry name" value="CPSASE_2"/>
    <property type="match status" value="1"/>
</dbReference>
<gene>
    <name evidence="3" type="ORF">WKW79_00630</name>
</gene>
<dbReference type="InterPro" id="IPR005479">
    <property type="entry name" value="CPAse_ATP-bd"/>
</dbReference>
<keyword evidence="1" id="KW-0547">Nucleotide-binding</keyword>
<evidence type="ECO:0000313" key="3">
    <source>
        <dbReference type="EMBL" id="MEJ8853050.1"/>
    </source>
</evidence>